<dbReference type="KEGG" id="salk:FBQ74_06430"/>
<keyword evidence="2" id="KW-1185">Reference proteome</keyword>
<dbReference type="EMBL" id="CP039852">
    <property type="protein sequence ID" value="QCZ93144.1"/>
    <property type="molecule type" value="Genomic_DNA"/>
</dbReference>
<accession>A0A5B7YC27</accession>
<sequence length="476" mass="54926">MNRKVDNPDNLYTQSVKALIDKVHPQEPGYGSVLEDARHFFSLAEESAKYIKDVENQIARVKTKSPDKPVPADLQKKLKHARAKRDSERQERIARITAIAKDLLELCEGETYEDTQLLSAKFLGTVMLLTRGAVPNFARFHQRLKPLYKAVLTLRLVDKVLQKEAISHPYLSAYRASSNRFRGNSYWRNKWEEELAIPLISAALLQDIGLQHHDAQHILLGEDKDKDEFRLLEEQDRKQLLRLNYTHTLNYLKKGLGLPPYVGNDREERHRFNQTHEAANQFREKLVQDAFLSKTGLGEILKVPQIYCSVVLSTKADYTRQELPKGYLLIEQLGKKNSLNQKVAEAFTQIVGYFPQGFGITFIPVNEQGFEKDQFEFAIVSRLNPENPAEPVCRIASRNLTYICSGNNEVISRSRNLYFPANRKKLMKIGRERLQQIIRQLNPNADPNTVDELIPAFWEPSDYFTNKKNQNMWSKT</sequence>
<organism evidence="1 2">
    <name type="scientific">Salinimonas iocasae</name>
    <dbReference type="NCBI Taxonomy" id="2572577"/>
    <lineage>
        <taxon>Bacteria</taxon>
        <taxon>Pseudomonadati</taxon>
        <taxon>Pseudomonadota</taxon>
        <taxon>Gammaproteobacteria</taxon>
        <taxon>Alteromonadales</taxon>
        <taxon>Alteromonadaceae</taxon>
        <taxon>Alteromonas/Salinimonas group</taxon>
        <taxon>Salinimonas</taxon>
    </lineage>
</organism>
<proteinExistence type="predicted"/>
<evidence type="ECO:0000313" key="1">
    <source>
        <dbReference type="EMBL" id="QCZ93144.1"/>
    </source>
</evidence>
<gene>
    <name evidence="1" type="ORF">FBQ74_06430</name>
</gene>
<dbReference type="RefSeq" id="WP_139755891.1">
    <property type="nucleotide sequence ID" value="NZ_CP039852.1"/>
</dbReference>
<dbReference type="AlphaFoldDB" id="A0A5B7YC27"/>
<evidence type="ECO:0000313" key="2">
    <source>
        <dbReference type="Proteomes" id="UP000304912"/>
    </source>
</evidence>
<reference evidence="1 2" key="1">
    <citation type="submission" date="2019-04" db="EMBL/GenBank/DDBJ databases">
        <title>Salinimonas iocasae sp. nov., a halophilic bacterium isolated from the outer tube casing of tubeworms in Okinawa Trough.</title>
        <authorList>
            <person name="Zhang H."/>
            <person name="Wang H."/>
            <person name="Li C."/>
        </authorList>
    </citation>
    <scope>NUCLEOTIDE SEQUENCE [LARGE SCALE GENOMIC DNA]</scope>
    <source>
        <strain evidence="1 2">KX18D6</strain>
    </source>
</reference>
<dbReference type="Proteomes" id="UP000304912">
    <property type="component" value="Chromosome"/>
</dbReference>
<dbReference type="OrthoDB" id="5751334at2"/>
<protein>
    <submittedName>
        <fullName evidence="1">Uncharacterized protein</fullName>
    </submittedName>
</protein>
<name>A0A5B7YC27_9ALTE</name>